<keyword evidence="2" id="KW-0238">DNA-binding</keyword>
<evidence type="ECO:0000259" key="5">
    <source>
        <dbReference type="Pfam" id="PF13102"/>
    </source>
</evidence>
<dbReference type="Gene3D" id="1.10.150.130">
    <property type="match status" value="1"/>
</dbReference>
<evidence type="ECO:0000259" key="4">
    <source>
        <dbReference type="Pfam" id="PF00589"/>
    </source>
</evidence>
<dbReference type="InterPro" id="IPR002104">
    <property type="entry name" value="Integrase_catalytic"/>
</dbReference>
<evidence type="ECO:0000256" key="1">
    <source>
        <dbReference type="ARBA" id="ARBA00008857"/>
    </source>
</evidence>
<evidence type="ECO:0000313" key="7">
    <source>
        <dbReference type="EMBL" id="MDN5210468.1"/>
    </source>
</evidence>
<evidence type="ECO:0000256" key="2">
    <source>
        <dbReference type="ARBA" id="ARBA00023125"/>
    </source>
</evidence>
<organism evidence="7 8">
    <name type="scientific">Agaribacillus aureus</name>
    <dbReference type="NCBI Taxonomy" id="3051825"/>
    <lineage>
        <taxon>Bacteria</taxon>
        <taxon>Pseudomonadati</taxon>
        <taxon>Bacteroidota</taxon>
        <taxon>Cytophagia</taxon>
        <taxon>Cytophagales</taxon>
        <taxon>Splendidivirgaceae</taxon>
        <taxon>Agaribacillus</taxon>
    </lineage>
</organism>
<dbReference type="PANTHER" id="PTHR30349">
    <property type="entry name" value="PHAGE INTEGRASE-RELATED"/>
    <property type="match status" value="1"/>
</dbReference>
<accession>A0ABT8L2H5</accession>
<proteinExistence type="inferred from homology"/>
<feature type="domain" description="Phage integrase SAM-like" evidence="5">
    <location>
        <begin position="119"/>
        <end position="207"/>
    </location>
</feature>
<name>A0ABT8L2H5_9BACT</name>
<dbReference type="InterPro" id="IPR013762">
    <property type="entry name" value="Integrase-like_cat_sf"/>
</dbReference>
<evidence type="ECO:0000313" key="8">
    <source>
        <dbReference type="Proteomes" id="UP001172083"/>
    </source>
</evidence>
<comment type="similarity">
    <text evidence="1">Belongs to the 'phage' integrase family.</text>
</comment>
<gene>
    <name evidence="7" type="ORF">QQ020_00365</name>
</gene>
<comment type="caution">
    <text evidence="7">The sequence shown here is derived from an EMBL/GenBank/DDBJ whole genome shotgun (WGS) entry which is preliminary data.</text>
</comment>
<dbReference type="Pfam" id="PF17293">
    <property type="entry name" value="Arm-DNA-bind_5"/>
    <property type="match status" value="1"/>
</dbReference>
<dbReference type="PANTHER" id="PTHR30349:SF64">
    <property type="entry name" value="PROPHAGE INTEGRASE INTD-RELATED"/>
    <property type="match status" value="1"/>
</dbReference>
<dbReference type="InterPro" id="IPR035386">
    <property type="entry name" value="Arm-DNA-bind_5"/>
</dbReference>
<sequence>MATLTLMLDKRNKNAERFPLVIRIAHKRMPKNIPLGYKLALNEWNEAKKQIKSPFKNSARANAQVQNKMTLASQVISEHQTVLDEMTVYQIAKLISEKIKDAEKEKLPVALNKQGSNPNLLEYGEKVIDRYKKAKRFGMAKSFQDAIDMILRFHGNTELLIKEIDEIFLEDLEADYLGSGKKLNGLGVRLRAIRRIYNLAIKDKNTELTLETYPFGRGGYSIKTERSRKRAVKLDVIEKIRQLNYPIDSSTWHHRNYFLFMFNMRGMNFVDLAFLKMEAISEDRLKYKRRKTKRGQNVKEFDIKITAEARRILDYYSEGKAKDDLVFPILEDVIHSNDDLRLYKVYHNRLCNHNRRLITIGKAIGLEEHLTTYVARHTFATAGLHKGVSKAQLGDMLGHTNYYTTEAYFGDFDKEVLDEAAEQILG</sequence>
<evidence type="ECO:0000256" key="3">
    <source>
        <dbReference type="ARBA" id="ARBA00023172"/>
    </source>
</evidence>
<keyword evidence="3" id="KW-0233">DNA recombination</keyword>
<dbReference type="InterPro" id="IPR010998">
    <property type="entry name" value="Integrase_recombinase_N"/>
</dbReference>
<dbReference type="Pfam" id="PF00589">
    <property type="entry name" value="Phage_integrase"/>
    <property type="match status" value="1"/>
</dbReference>
<evidence type="ECO:0000259" key="6">
    <source>
        <dbReference type="Pfam" id="PF17293"/>
    </source>
</evidence>
<feature type="domain" description="Arm DNA-binding" evidence="6">
    <location>
        <begin position="7"/>
        <end position="86"/>
    </location>
</feature>
<dbReference type="RefSeq" id="WP_346755812.1">
    <property type="nucleotide sequence ID" value="NZ_JAUJEB010000001.1"/>
</dbReference>
<protein>
    <submittedName>
        <fullName evidence="7">Site-specific integrase</fullName>
    </submittedName>
</protein>
<dbReference type="InterPro" id="IPR050090">
    <property type="entry name" value="Tyrosine_recombinase_XerCD"/>
</dbReference>
<keyword evidence="8" id="KW-1185">Reference proteome</keyword>
<dbReference type="InterPro" id="IPR011010">
    <property type="entry name" value="DNA_brk_join_enz"/>
</dbReference>
<dbReference type="InterPro" id="IPR025269">
    <property type="entry name" value="SAM-like_dom"/>
</dbReference>
<reference evidence="7" key="1">
    <citation type="submission" date="2023-06" db="EMBL/GenBank/DDBJ databases">
        <title>Genomic of Agaribacillus aureum.</title>
        <authorList>
            <person name="Wang G."/>
        </authorList>
    </citation>
    <scope>NUCLEOTIDE SEQUENCE</scope>
    <source>
        <strain evidence="7">BMA12</strain>
    </source>
</reference>
<dbReference type="EMBL" id="JAUJEB010000001">
    <property type="protein sequence ID" value="MDN5210468.1"/>
    <property type="molecule type" value="Genomic_DNA"/>
</dbReference>
<dbReference type="Proteomes" id="UP001172083">
    <property type="component" value="Unassembled WGS sequence"/>
</dbReference>
<dbReference type="SUPFAM" id="SSF56349">
    <property type="entry name" value="DNA breaking-rejoining enzymes"/>
    <property type="match status" value="1"/>
</dbReference>
<dbReference type="Pfam" id="PF13102">
    <property type="entry name" value="Phage_int_SAM_5"/>
    <property type="match status" value="1"/>
</dbReference>
<feature type="domain" description="Tyr recombinase" evidence="4">
    <location>
        <begin position="248"/>
        <end position="410"/>
    </location>
</feature>
<dbReference type="Gene3D" id="1.10.443.10">
    <property type="entry name" value="Intergrase catalytic core"/>
    <property type="match status" value="1"/>
</dbReference>